<dbReference type="PANTHER" id="PTHR43641">
    <property type="entry name" value="FORMATE ACETYLTRANSFERASE 3-RELATED"/>
    <property type="match status" value="1"/>
</dbReference>
<dbReference type="AlphaFoldDB" id="A0A9D2PFY3"/>
<dbReference type="Proteomes" id="UP000823904">
    <property type="component" value="Unassembled WGS sequence"/>
</dbReference>
<evidence type="ECO:0000259" key="5">
    <source>
        <dbReference type="PROSITE" id="PS51149"/>
    </source>
</evidence>
<evidence type="ECO:0000313" key="7">
    <source>
        <dbReference type="EMBL" id="HJC49222.1"/>
    </source>
</evidence>
<evidence type="ECO:0000256" key="1">
    <source>
        <dbReference type="ARBA" id="ARBA00022818"/>
    </source>
</evidence>
<evidence type="ECO:0000256" key="2">
    <source>
        <dbReference type="ARBA" id="ARBA00023239"/>
    </source>
</evidence>
<organism evidence="7 8">
    <name type="scientific">Candidatus Anaerostipes avistercoris</name>
    <dbReference type="NCBI Taxonomy" id="2838462"/>
    <lineage>
        <taxon>Bacteria</taxon>
        <taxon>Bacillati</taxon>
        <taxon>Bacillota</taxon>
        <taxon>Clostridia</taxon>
        <taxon>Lachnospirales</taxon>
        <taxon>Lachnospiraceae</taxon>
        <taxon>Anaerostipes</taxon>
    </lineage>
</organism>
<evidence type="ECO:0000256" key="3">
    <source>
        <dbReference type="PROSITE-ProRule" id="PRU00493"/>
    </source>
</evidence>
<reference evidence="7" key="2">
    <citation type="submission" date="2021-04" db="EMBL/GenBank/DDBJ databases">
        <authorList>
            <person name="Gilroy R."/>
        </authorList>
    </citation>
    <scope>NUCLEOTIDE SEQUENCE</scope>
    <source>
        <strain evidence="7">ChiSjej3B21-8574</strain>
    </source>
</reference>
<dbReference type="PROSITE" id="PS51149">
    <property type="entry name" value="GLY_RADICAL_2"/>
    <property type="match status" value="1"/>
</dbReference>
<feature type="modified residue" description="Glycine radical" evidence="3">
    <location>
        <position position="776"/>
    </location>
</feature>
<feature type="region of interest" description="Disordered" evidence="4">
    <location>
        <begin position="668"/>
        <end position="691"/>
    </location>
</feature>
<feature type="domain" description="Glycine radical" evidence="5">
    <location>
        <begin position="680"/>
        <end position="801"/>
    </location>
</feature>
<dbReference type="GO" id="GO:0016829">
    <property type="term" value="F:lyase activity"/>
    <property type="evidence" value="ECO:0007669"/>
    <property type="project" value="UniProtKB-KW"/>
</dbReference>
<keyword evidence="7" id="KW-0670">Pyruvate</keyword>
<keyword evidence="2 7" id="KW-0456">Lyase</keyword>
<proteinExistence type="predicted"/>
<dbReference type="InterPro" id="IPR004184">
    <property type="entry name" value="PFL_dom"/>
</dbReference>
<dbReference type="Gene3D" id="3.20.70.20">
    <property type="match status" value="2"/>
</dbReference>
<dbReference type="InterPro" id="IPR001150">
    <property type="entry name" value="Gly_radical"/>
</dbReference>
<gene>
    <name evidence="7" type="ORF">H9754_01355</name>
</gene>
<protein>
    <submittedName>
        <fullName evidence="7">Pyruvate formate lyase</fullName>
    </submittedName>
</protein>
<name>A0A9D2PFY3_9FIRM</name>
<dbReference type="Pfam" id="PF02901">
    <property type="entry name" value="PFL-like"/>
    <property type="match status" value="1"/>
</dbReference>
<evidence type="ECO:0000313" key="8">
    <source>
        <dbReference type="Proteomes" id="UP000823904"/>
    </source>
</evidence>
<comment type="caution">
    <text evidence="7">The sequence shown here is derived from an EMBL/GenBank/DDBJ whole genome shotgun (WGS) entry which is preliminary data.</text>
</comment>
<dbReference type="PANTHER" id="PTHR43641:SF2">
    <property type="entry name" value="DEHYDRATASE YBIW-RELATED"/>
    <property type="match status" value="1"/>
</dbReference>
<evidence type="ECO:0000259" key="6">
    <source>
        <dbReference type="PROSITE" id="PS51554"/>
    </source>
</evidence>
<dbReference type="EMBL" id="DWWD01000007">
    <property type="protein sequence ID" value="HJC49222.1"/>
    <property type="molecule type" value="Genomic_DNA"/>
</dbReference>
<feature type="domain" description="PFL" evidence="6">
    <location>
        <begin position="3"/>
        <end position="673"/>
    </location>
</feature>
<reference evidence="7" key="1">
    <citation type="journal article" date="2021" name="PeerJ">
        <title>Extensive microbial diversity within the chicken gut microbiome revealed by metagenomics and culture.</title>
        <authorList>
            <person name="Gilroy R."/>
            <person name="Ravi A."/>
            <person name="Getino M."/>
            <person name="Pursley I."/>
            <person name="Horton D.L."/>
            <person name="Alikhan N.F."/>
            <person name="Baker D."/>
            <person name="Gharbi K."/>
            <person name="Hall N."/>
            <person name="Watson M."/>
            <person name="Adriaenssens E.M."/>
            <person name="Foster-Nyarko E."/>
            <person name="Jarju S."/>
            <person name="Secka A."/>
            <person name="Antonio M."/>
            <person name="Oren A."/>
            <person name="Chaudhuri R.R."/>
            <person name="La Ragione R."/>
            <person name="Hildebrand F."/>
            <person name="Pallen M.J."/>
        </authorList>
    </citation>
    <scope>NUCLEOTIDE SEQUENCE</scope>
    <source>
        <strain evidence="7">ChiSjej3B21-8574</strain>
    </source>
</reference>
<keyword evidence="1 3" id="KW-0556">Organic radical</keyword>
<dbReference type="GO" id="GO:0005829">
    <property type="term" value="C:cytosol"/>
    <property type="evidence" value="ECO:0007669"/>
    <property type="project" value="TreeGrafter"/>
</dbReference>
<dbReference type="InterPro" id="IPR051215">
    <property type="entry name" value="GRE"/>
</dbReference>
<feature type="compositionally biased region" description="Basic and acidic residues" evidence="4">
    <location>
        <begin position="668"/>
        <end position="677"/>
    </location>
</feature>
<sequence>MRERIRKLKAHIQKLNDAGVRRTFLYEYVAESMKETEGEPVQIRRAKGFAWVLDHVKQVVLPYETITGSMLGMCPMYEDVMTKEEQERFAEKAICKYLEKKKEDKTFDGSIHFEEGHAKSFEDDFTSKKSRWSLMSRVHHDASVEYKDLQDVISRIQEKFADEDIEPYEIGRELERAFKIPYDPEIKKTYNDLPWFLGNHINLNYEKMIGKGFDALTDEIREYLDQTADPEKKEYYEAALIAAKAASRFIKRYAKTLRGYPQERGISIKRREELLEMADICEKIAYKPADTFREAVQFTWMLHIMANIQGGSALSFARIDQYLYPYYKKDLDEGRTSPEEAKELLSCLWLKVNEPKMRTVQSVTLGGITPDGRDGANELTGICLETAGEVGMPYPNIGLRINPLNPSWLYEKAVETARAGCGQPQLLNDEVWIVNMKKLGYSEEDANNYYNMGCVEIMVPGKQPNWGVTEAIAFPVLIEQVMKEWKKGRKIETFDDFMALYFEEMDQVVLGDYQEAVQKKKIMKNQCYDPYSSLLIDGCLENGQDMLQGGSECPMHWSVYAYGIGTAADSLCAVKKFVFDENRFTMEEMYNALSHNFEGYEELQSVIRRESPAFGNGINEVDDIADQVLRHFTRKVMDLNQDSESDKFVSTLFGYFFHIYHGEIAEATPDGRKKGEPFSDSMGPNQGRDVKGPTRFLNSALHLNVDEVTGGYALNFKINPSFLREEKGKQAIIKLLETYIKKGGPQVQMYTTNTEDLKDAQVHPEKHRDLIVRVGGYCEFFVNLDKVLQTEIIHRTLYGEA</sequence>
<evidence type="ECO:0000256" key="4">
    <source>
        <dbReference type="SAM" id="MobiDB-lite"/>
    </source>
</evidence>
<accession>A0A9D2PFY3</accession>
<dbReference type="SUPFAM" id="SSF51998">
    <property type="entry name" value="PFL-like glycyl radical enzymes"/>
    <property type="match status" value="1"/>
</dbReference>
<dbReference type="PROSITE" id="PS51554">
    <property type="entry name" value="PFL"/>
    <property type="match status" value="1"/>
</dbReference>
<dbReference type="Pfam" id="PF01228">
    <property type="entry name" value="Gly_radical"/>
    <property type="match status" value="1"/>
</dbReference>